<dbReference type="Proteomes" id="UP000315647">
    <property type="component" value="Chromosome"/>
</dbReference>
<evidence type="ECO:0000256" key="1">
    <source>
        <dbReference type="SAM" id="SignalP"/>
    </source>
</evidence>
<dbReference type="RefSeq" id="WP_145450958.1">
    <property type="nucleotide sequence ID" value="NZ_CP037421.1"/>
</dbReference>
<feature type="chain" id="PRO_5021830034" evidence="1">
    <location>
        <begin position="26"/>
        <end position="321"/>
    </location>
</feature>
<accession>A0A517QA00</accession>
<evidence type="ECO:0000313" key="2">
    <source>
        <dbReference type="EMBL" id="QDT28456.1"/>
    </source>
</evidence>
<dbReference type="EMBL" id="CP037421">
    <property type="protein sequence ID" value="QDT28456.1"/>
    <property type="molecule type" value="Genomic_DNA"/>
</dbReference>
<gene>
    <name evidence="2" type="ORF">Enr10x_38000</name>
</gene>
<sequence precursor="true">MSTMRPALFSGCLILILVASGNVRADEPQTGKSAQLQTLIKKLEHNEGLYRNLKLKLELLYEHPPAPVDPDIQARQISDLTLIVQGENHRQEKETRGRFRQGYIVPPNKPYNHFNNGTQATSQVYDGETLRKLHQYEHSPGLTSDEGRKGGYGSISHEHERMDNLLRPHMMLLNRGPRIPLSTWFKGQPAIIDSPGLPNYNDGTTCQIQLLGEEEFQELKCLKVQIDRFRKGKHFLRYILWLARERNLIPARVVIYQPNRSKTLPQSEALVDEWQELRPGVWFPRKFHQDRLNWIAYIKLHKEQVGWREEYLEVVSKPKTT</sequence>
<organism evidence="2 3">
    <name type="scientific">Gimesia panareensis</name>
    <dbReference type="NCBI Taxonomy" id="2527978"/>
    <lineage>
        <taxon>Bacteria</taxon>
        <taxon>Pseudomonadati</taxon>
        <taxon>Planctomycetota</taxon>
        <taxon>Planctomycetia</taxon>
        <taxon>Planctomycetales</taxon>
        <taxon>Planctomycetaceae</taxon>
        <taxon>Gimesia</taxon>
    </lineage>
</organism>
<keyword evidence="3" id="KW-1185">Reference proteome</keyword>
<protein>
    <submittedName>
        <fullName evidence="2">Uncharacterized protein</fullName>
    </submittedName>
</protein>
<dbReference type="AlphaFoldDB" id="A0A517QA00"/>
<feature type="signal peptide" evidence="1">
    <location>
        <begin position="1"/>
        <end position="25"/>
    </location>
</feature>
<reference evidence="2 3" key="1">
    <citation type="submission" date="2019-03" db="EMBL/GenBank/DDBJ databases">
        <title>Deep-cultivation of Planctomycetes and their phenomic and genomic characterization uncovers novel biology.</title>
        <authorList>
            <person name="Wiegand S."/>
            <person name="Jogler M."/>
            <person name="Boedeker C."/>
            <person name="Pinto D."/>
            <person name="Vollmers J."/>
            <person name="Rivas-Marin E."/>
            <person name="Kohn T."/>
            <person name="Peeters S.H."/>
            <person name="Heuer A."/>
            <person name="Rast P."/>
            <person name="Oberbeckmann S."/>
            <person name="Bunk B."/>
            <person name="Jeske O."/>
            <person name="Meyerdierks A."/>
            <person name="Storesund J.E."/>
            <person name="Kallscheuer N."/>
            <person name="Luecker S."/>
            <person name="Lage O.M."/>
            <person name="Pohl T."/>
            <person name="Merkel B.J."/>
            <person name="Hornburger P."/>
            <person name="Mueller R.-W."/>
            <person name="Bruemmer F."/>
            <person name="Labrenz M."/>
            <person name="Spormann A.M."/>
            <person name="Op den Camp H."/>
            <person name="Overmann J."/>
            <person name="Amann R."/>
            <person name="Jetten M.S.M."/>
            <person name="Mascher T."/>
            <person name="Medema M.H."/>
            <person name="Devos D.P."/>
            <person name="Kaster A.-K."/>
            <person name="Ovreas L."/>
            <person name="Rohde M."/>
            <person name="Galperin M.Y."/>
            <person name="Jogler C."/>
        </authorList>
    </citation>
    <scope>NUCLEOTIDE SEQUENCE [LARGE SCALE GENOMIC DNA]</scope>
    <source>
        <strain evidence="2 3">Enr10</strain>
    </source>
</reference>
<proteinExistence type="predicted"/>
<evidence type="ECO:0000313" key="3">
    <source>
        <dbReference type="Proteomes" id="UP000315647"/>
    </source>
</evidence>
<name>A0A517QA00_9PLAN</name>
<keyword evidence="1" id="KW-0732">Signal</keyword>